<dbReference type="EMBL" id="MCIF01000002">
    <property type="protein sequence ID" value="RAQ96028.1"/>
    <property type="molecule type" value="Genomic_DNA"/>
</dbReference>
<keyword evidence="2" id="KW-0812">Transmembrane</keyword>
<dbReference type="OrthoDB" id="137093at2"/>
<dbReference type="PANTHER" id="PTHR48125">
    <property type="entry name" value="LP07818P1"/>
    <property type="match status" value="1"/>
</dbReference>
<protein>
    <recommendedName>
        <fullName evidence="3">Baseplate protein J-like barrel domain-containing protein</fullName>
    </recommendedName>
</protein>
<evidence type="ECO:0000256" key="1">
    <source>
        <dbReference type="SAM" id="MobiDB-lite"/>
    </source>
</evidence>
<dbReference type="Pfam" id="PF04865">
    <property type="entry name" value="Baseplate_J"/>
    <property type="match status" value="1"/>
</dbReference>
<dbReference type="PANTHER" id="PTHR48125:SF12">
    <property type="entry name" value="AT HOOK TRANSCRIPTION FACTOR FAMILY-RELATED"/>
    <property type="match status" value="1"/>
</dbReference>
<dbReference type="InterPro" id="IPR006949">
    <property type="entry name" value="Barrel_Baseplate_J-like"/>
</dbReference>
<evidence type="ECO:0000313" key="4">
    <source>
        <dbReference type="EMBL" id="RAQ96028.1"/>
    </source>
</evidence>
<dbReference type="RefSeq" id="WP_112429258.1">
    <property type="nucleotide sequence ID" value="NZ_MCIF01000002.1"/>
</dbReference>
<keyword evidence="2" id="KW-0472">Membrane</keyword>
<feature type="region of interest" description="Disordered" evidence="1">
    <location>
        <begin position="135"/>
        <end position="184"/>
    </location>
</feature>
<comment type="caution">
    <text evidence="4">The sequence shown here is derived from an EMBL/GenBank/DDBJ whole genome shotgun (WGS) entry which is preliminary data.</text>
</comment>
<organism evidence="4 5">
    <name type="scientific">Thermogemmatispora tikiterensis</name>
    <dbReference type="NCBI Taxonomy" id="1825093"/>
    <lineage>
        <taxon>Bacteria</taxon>
        <taxon>Bacillati</taxon>
        <taxon>Chloroflexota</taxon>
        <taxon>Ktedonobacteria</taxon>
        <taxon>Thermogemmatisporales</taxon>
        <taxon>Thermogemmatisporaceae</taxon>
        <taxon>Thermogemmatispora</taxon>
    </lineage>
</organism>
<dbReference type="AlphaFoldDB" id="A0A328VE44"/>
<feature type="region of interest" description="Disordered" evidence="1">
    <location>
        <begin position="608"/>
        <end position="636"/>
    </location>
</feature>
<feature type="transmembrane region" description="Helical" evidence="2">
    <location>
        <begin position="214"/>
        <end position="235"/>
    </location>
</feature>
<gene>
    <name evidence="4" type="ORF">A4R35_10825</name>
</gene>
<evidence type="ECO:0000313" key="5">
    <source>
        <dbReference type="Proteomes" id="UP000248706"/>
    </source>
</evidence>
<reference evidence="4 5" key="1">
    <citation type="submission" date="2016-08" db="EMBL/GenBank/DDBJ databases">
        <title>Analysis of Carbohydrate Active Enzymes in Thermogemmatispora T81 Reveals Carbohydrate Degradation Ability.</title>
        <authorList>
            <person name="Tomazini A."/>
            <person name="Lal S."/>
            <person name="Stott M."/>
            <person name="Henrissat B."/>
            <person name="Polikarpov I."/>
            <person name="Sparling R."/>
            <person name="Levin D.B."/>
        </authorList>
    </citation>
    <scope>NUCLEOTIDE SEQUENCE [LARGE SCALE GENOMIC DNA]</scope>
    <source>
        <strain evidence="4 5">T81</strain>
    </source>
</reference>
<proteinExistence type="predicted"/>
<accession>A0A328VE44</accession>
<keyword evidence="2" id="KW-1133">Transmembrane helix</keyword>
<evidence type="ECO:0000256" key="2">
    <source>
        <dbReference type="SAM" id="Phobius"/>
    </source>
</evidence>
<feature type="domain" description="Baseplate protein J-like barrel" evidence="3">
    <location>
        <begin position="320"/>
        <end position="397"/>
    </location>
</feature>
<dbReference type="Proteomes" id="UP000248706">
    <property type="component" value="Unassembled WGS sequence"/>
</dbReference>
<keyword evidence="5" id="KW-1185">Reference proteome</keyword>
<sequence length="660" mass="69174">MQEHNSGELPPAEVLRSQAISIIEVRPTDTRQSVLTAILTQEKLGRRQTVLLLPAENKAFHRKVDFEGLRELQRELQTQLIVIAQPDSKVAHYARQQRFPVFSSLEEYAATAQLYQPSPGKSAAAVADPAAVAEAESGPAVESGADALRGPAPAKPDSQGGDSEPATTAIAPQPPPNRATGALPPLVPVTSALIPPPPTRKHRLPHRVLANRRFWLLLGLVIMLLLLISIALIPLSQLFGGAASAANVIIVPATRDLKQIYTLSGEPGISANAARHQISARLLASSELRQSRQVPASGHGLTPATRAEGILTFYNALPVPQSIPKGTILSAPSGVQVITDQTATLPAATPPVESSASVPAHALQPGSQGNLPAFAFHTVSCCGNGLTVQNALAFSGGADPQSYTYVQQSDIDQASMVLQTSLIAAAQRDLQARAAANERFVGGAQCPVLTSADHQAGDRALEVTVTVVVACSGEVYDQVEARILAASLLANDAAGNLGPGYSLVDQIATSIVSATLDQHQQGLITLRVQAEGIWAYRFDAQARQRLANLIKGKTQEQALALLRQQPGIQSVSLSLSGNGSRLPDNSHLISIHVATVVGLKASPLPTAFPDQRFAQPSPPEPAQAQPVSGSASLAAPSLFPTASPAAITPTLTSQAQMDHS</sequence>
<evidence type="ECO:0000259" key="3">
    <source>
        <dbReference type="Pfam" id="PF04865"/>
    </source>
</evidence>
<name>A0A328VE44_9CHLR</name>